<evidence type="ECO:0000313" key="8">
    <source>
        <dbReference type="Proteomes" id="UP001229244"/>
    </source>
</evidence>
<dbReference type="InterPro" id="IPR029063">
    <property type="entry name" value="SAM-dependent_MTases_sf"/>
</dbReference>
<keyword evidence="8" id="KW-1185">Reference proteome</keyword>
<dbReference type="GO" id="GO:0032259">
    <property type="term" value="P:methylation"/>
    <property type="evidence" value="ECO:0007669"/>
    <property type="project" value="UniProtKB-KW"/>
</dbReference>
<dbReference type="Pfam" id="PF06325">
    <property type="entry name" value="PrmA"/>
    <property type="match status" value="1"/>
</dbReference>
<dbReference type="PANTHER" id="PTHR43648:SF1">
    <property type="entry name" value="ELECTRON TRANSFER FLAVOPROTEIN BETA SUBUNIT LYSINE METHYLTRANSFERASE"/>
    <property type="match status" value="1"/>
</dbReference>
<dbReference type="Gene3D" id="3.40.50.150">
    <property type="entry name" value="Vaccinia Virus protein VP39"/>
    <property type="match status" value="1"/>
</dbReference>
<dbReference type="Proteomes" id="UP001229244">
    <property type="component" value="Unassembled WGS sequence"/>
</dbReference>
<dbReference type="SUPFAM" id="SSF53335">
    <property type="entry name" value="S-adenosyl-L-methionine-dependent methyltransferases"/>
    <property type="match status" value="1"/>
</dbReference>
<dbReference type="EMBL" id="JAUSUL010000002">
    <property type="protein sequence ID" value="MDQ0315266.1"/>
    <property type="molecule type" value="Genomic_DNA"/>
</dbReference>
<dbReference type="AlphaFoldDB" id="A0AAE4ARK9"/>
<feature type="binding site" evidence="6">
    <location>
        <position position="194"/>
    </location>
    <ligand>
        <name>S-adenosyl-L-methionine</name>
        <dbReference type="ChEBI" id="CHEBI:59789"/>
    </ligand>
</feature>
<comment type="catalytic activity">
    <reaction evidence="6">
        <text>L-lysyl-[protein] + 3 S-adenosyl-L-methionine = N(6),N(6),N(6)-trimethyl-L-lysyl-[protein] + 3 S-adenosyl-L-homocysteine + 3 H(+)</text>
        <dbReference type="Rhea" id="RHEA:54192"/>
        <dbReference type="Rhea" id="RHEA-COMP:9752"/>
        <dbReference type="Rhea" id="RHEA-COMP:13826"/>
        <dbReference type="ChEBI" id="CHEBI:15378"/>
        <dbReference type="ChEBI" id="CHEBI:29969"/>
        <dbReference type="ChEBI" id="CHEBI:57856"/>
        <dbReference type="ChEBI" id="CHEBI:59789"/>
        <dbReference type="ChEBI" id="CHEBI:61961"/>
    </reaction>
</comment>
<dbReference type="GO" id="GO:0005737">
    <property type="term" value="C:cytoplasm"/>
    <property type="evidence" value="ECO:0007669"/>
    <property type="project" value="UniProtKB-SubCell"/>
</dbReference>
<feature type="binding site" evidence="6">
    <location>
        <position position="172"/>
    </location>
    <ligand>
        <name>S-adenosyl-L-methionine</name>
        <dbReference type="ChEBI" id="CHEBI:59789"/>
    </ligand>
</feature>
<organism evidence="7 8">
    <name type="scientific">Amorphus orientalis</name>
    <dbReference type="NCBI Taxonomy" id="649198"/>
    <lineage>
        <taxon>Bacteria</taxon>
        <taxon>Pseudomonadati</taxon>
        <taxon>Pseudomonadota</taxon>
        <taxon>Alphaproteobacteria</taxon>
        <taxon>Hyphomicrobiales</taxon>
        <taxon>Amorphaceae</taxon>
        <taxon>Amorphus</taxon>
    </lineage>
</organism>
<evidence type="ECO:0000256" key="3">
    <source>
        <dbReference type="ARBA" id="ARBA00022603"/>
    </source>
</evidence>
<keyword evidence="5 6" id="KW-0949">S-adenosyl-L-methionine</keyword>
<dbReference type="CDD" id="cd02440">
    <property type="entry name" value="AdoMet_MTases"/>
    <property type="match status" value="1"/>
</dbReference>
<keyword evidence="7" id="KW-0689">Ribosomal protein</keyword>
<evidence type="ECO:0000256" key="6">
    <source>
        <dbReference type="HAMAP-Rule" id="MF_00735"/>
    </source>
</evidence>
<sequence>MGAAMTRDGTEPARVLKLACTVAADQAAAAEARLETALGDRAAALSRFEVVDEGPWTVEALLYDVDDADEVLREIRAGLDDPDLAKKLNAEWLGDEDWVAMSLAGLVPVRAGRFTIFGSHDRAKVPPSRWRLEIDAGQAFGTGHHETTVGCLLAIEALAKQGLLPAEAIDLGTGTGVLAAAMVRLGVARVVASDIDPIAVDVAQANLRAFGVGGRVETVAAAGFAHKLLRDAQPGLIVANILARPLAALAPDVRRSIAPDGRIVLSGLRLADEWRIRSVYGAHRFAMVRAYRIGAWATLVMRAR</sequence>
<dbReference type="PANTHER" id="PTHR43648">
    <property type="entry name" value="ELECTRON TRANSFER FLAVOPROTEIN BETA SUBUNIT LYSINE METHYLTRANSFERASE"/>
    <property type="match status" value="1"/>
</dbReference>
<name>A0AAE4ARK9_9HYPH</name>
<keyword evidence="2 6" id="KW-0963">Cytoplasm</keyword>
<keyword evidence="3 6" id="KW-0489">Methyltransferase</keyword>
<dbReference type="InterPro" id="IPR004498">
    <property type="entry name" value="Ribosomal_PrmA_MeTrfase"/>
</dbReference>
<reference evidence="7" key="1">
    <citation type="submission" date="2023-07" db="EMBL/GenBank/DDBJ databases">
        <title>Genomic Encyclopedia of Type Strains, Phase IV (KMG-IV): sequencing the most valuable type-strain genomes for metagenomic binning, comparative biology and taxonomic classification.</title>
        <authorList>
            <person name="Goeker M."/>
        </authorList>
    </citation>
    <scope>NUCLEOTIDE SEQUENCE</scope>
    <source>
        <strain evidence="7">DSM 21202</strain>
    </source>
</reference>
<gene>
    <name evidence="6" type="primary">prmA</name>
    <name evidence="7" type="ORF">J2S73_001723</name>
</gene>
<evidence type="ECO:0000256" key="4">
    <source>
        <dbReference type="ARBA" id="ARBA00022679"/>
    </source>
</evidence>
<dbReference type="GO" id="GO:0005840">
    <property type="term" value="C:ribosome"/>
    <property type="evidence" value="ECO:0007669"/>
    <property type="project" value="UniProtKB-KW"/>
</dbReference>
<dbReference type="HAMAP" id="MF_00735">
    <property type="entry name" value="Methyltr_PrmA"/>
    <property type="match status" value="1"/>
</dbReference>
<feature type="binding site" evidence="6">
    <location>
        <position position="240"/>
    </location>
    <ligand>
        <name>S-adenosyl-L-methionine</name>
        <dbReference type="ChEBI" id="CHEBI:59789"/>
    </ligand>
</feature>
<evidence type="ECO:0000256" key="2">
    <source>
        <dbReference type="ARBA" id="ARBA00022490"/>
    </source>
</evidence>
<dbReference type="EC" id="2.1.1.-" evidence="6"/>
<evidence type="ECO:0000256" key="5">
    <source>
        <dbReference type="ARBA" id="ARBA00022691"/>
    </source>
</evidence>
<dbReference type="InterPro" id="IPR050078">
    <property type="entry name" value="Ribosomal_L11_MeTrfase_PrmA"/>
</dbReference>
<dbReference type="RefSeq" id="WP_306885102.1">
    <property type="nucleotide sequence ID" value="NZ_JAUSUL010000002.1"/>
</dbReference>
<evidence type="ECO:0000256" key="1">
    <source>
        <dbReference type="ARBA" id="ARBA00009741"/>
    </source>
</evidence>
<evidence type="ECO:0000313" key="7">
    <source>
        <dbReference type="EMBL" id="MDQ0315266.1"/>
    </source>
</evidence>
<keyword evidence="4 6" id="KW-0808">Transferase</keyword>
<feature type="binding site" evidence="6">
    <location>
        <position position="148"/>
    </location>
    <ligand>
        <name>S-adenosyl-L-methionine</name>
        <dbReference type="ChEBI" id="CHEBI:59789"/>
    </ligand>
</feature>
<comment type="similarity">
    <text evidence="1 6">Belongs to the methyltransferase superfamily. PrmA family.</text>
</comment>
<protein>
    <recommendedName>
        <fullName evidence="6">Ribosomal protein L11 methyltransferase</fullName>
        <shortName evidence="6">L11 Mtase</shortName>
        <ecNumber evidence="6">2.1.1.-</ecNumber>
    </recommendedName>
</protein>
<comment type="caution">
    <text evidence="7">The sequence shown here is derived from an EMBL/GenBank/DDBJ whole genome shotgun (WGS) entry which is preliminary data.</text>
</comment>
<accession>A0AAE4ARK9</accession>
<dbReference type="GO" id="GO:0008276">
    <property type="term" value="F:protein methyltransferase activity"/>
    <property type="evidence" value="ECO:0007669"/>
    <property type="project" value="UniProtKB-UniRule"/>
</dbReference>
<comment type="subcellular location">
    <subcellularLocation>
        <location evidence="6">Cytoplasm</location>
    </subcellularLocation>
</comment>
<comment type="function">
    <text evidence="6">Methylates ribosomal protein L11.</text>
</comment>
<keyword evidence="7" id="KW-0687">Ribonucleoprotein</keyword>
<proteinExistence type="inferred from homology"/>